<evidence type="ECO:0000313" key="2">
    <source>
        <dbReference type="Proteomes" id="UP000271098"/>
    </source>
</evidence>
<dbReference type="AlphaFoldDB" id="A0A183EPY6"/>
<organism evidence="3">
    <name type="scientific">Gongylonema pulchrum</name>
    <dbReference type="NCBI Taxonomy" id="637853"/>
    <lineage>
        <taxon>Eukaryota</taxon>
        <taxon>Metazoa</taxon>
        <taxon>Ecdysozoa</taxon>
        <taxon>Nematoda</taxon>
        <taxon>Chromadorea</taxon>
        <taxon>Rhabditida</taxon>
        <taxon>Spirurina</taxon>
        <taxon>Spiruromorpha</taxon>
        <taxon>Spiruroidea</taxon>
        <taxon>Gongylonematidae</taxon>
        <taxon>Gongylonema</taxon>
    </lineage>
</organism>
<dbReference type="Proteomes" id="UP000271098">
    <property type="component" value="Unassembled WGS sequence"/>
</dbReference>
<gene>
    <name evidence="1" type="ORF">GPUH_LOCUS23027</name>
</gene>
<dbReference type="OrthoDB" id="5975154at2759"/>
<dbReference type="InterPro" id="IPR036734">
    <property type="entry name" value="Neur_chan_lig-bd_sf"/>
</dbReference>
<protein>
    <submittedName>
        <fullName evidence="3">Cytochrome P450</fullName>
    </submittedName>
</protein>
<dbReference type="GO" id="GO:0016020">
    <property type="term" value="C:membrane"/>
    <property type="evidence" value="ECO:0007669"/>
    <property type="project" value="InterPro"/>
</dbReference>
<dbReference type="Gene3D" id="2.70.170.10">
    <property type="entry name" value="Neurotransmitter-gated ion-channel ligand-binding domain"/>
    <property type="match status" value="1"/>
</dbReference>
<dbReference type="WBParaSite" id="GPUH_0002305501-mRNA-1">
    <property type="protein sequence ID" value="GPUH_0002305501-mRNA-1"/>
    <property type="gene ID" value="GPUH_0002305501"/>
</dbReference>
<evidence type="ECO:0000313" key="3">
    <source>
        <dbReference type="WBParaSite" id="GPUH_0002305501-mRNA-1"/>
    </source>
</evidence>
<name>A0A183EPY6_9BILA</name>
<evidence type="ECO:0000313" key="1">
    <source>
        <dbReference type="EMBL" id="VDN40877.1"/>
    </source>
</evidence>
<accession>A0A183EPY6</accession>
<sequence>MGTGKWLRKFRKFAGTFADDNEELLYKMLLDPKRYEKDVRPTERHTISTNVTFGFLLNQIVEMVPKSMIAL</sequence>
<keyword evidence="2" id="KW-1185">Reference proteome</keyword>
<dbReference type="EMBL" id="UYRT01096612">
    <property type="protein sequence ID" value="VDN40877.1"/>
    <property type="molecule type" value="Genomic_DNA"/>
</dbReference>
<reference evidence="3" key="1">
    <citation type="submission" date="2016-06" db="UniProtKB">
        <authorList>
            <consortium name="WormBaseParasite"/>
        </authorList>
    </citation>
    <scope>IDENTIFICATION</scope>
</reference>
<proteinExistence type="predicted"/>
<reference evidence="1 2" key="2">
    <citation type="submission" date="2018-11" db="EMBL/GenBank/DDBJ databases">
        <authorList>
            <consortium name="Pathogen Informatics"/>
        </authorList>
    </citation>
    <scope>NUCLEOTIDE SEQUENCE [LARGE SCALE GENOMIC DNA]</scope>
</reference>
<dbReference type="GO" id="GO:0005230">
    <property type="term" value="F:extracellular ligand-gated monoatomic ion channel activity"/>
    <property type="evidence" value="ECO:0007669"/>
    <property type="project" value="InterPro"/>
</dbReference>